<dbReference type="AlphaFoldDB" id="A0A4R5KU73"/>
<evidence type="ECO:0000313" key="2">
    <source>
        <dbReference type="Proteomes" id="UP000295511"/>
    </source>
</evidence>
<sequence length="182" mass="18403">MDMLPIPGTPTQPRKGRKARTAVAGLVAAGLLLGGGVIAANAATSSNPGTTAAATSQPAAADAVTASATASATAVPTAAKAPLARHPLATALRFFVNGDSSKPNFGTRAAKIATFILDKRPKFAAKLPAALQSDLKALKDAAPADRVAKAKTIRDNALNGTYGAKIQAQAQRIELRKANNKA</sequence>
<proteinExistence type="predicted"/>
<evidence type="ECO:0000313" key="1">
    <source>
        <dbReference type="EMBL" id="TDF98460.1"/>
    </source>
</evidence>
<gene>
    <name evidence="1" type="ORF">E1809_06700</name>
</gene>
<name>A0A4R5KU73_9MICC</name>
<organism evidence="1 2">
    <name type="scientific">Arthrobacter terricola</name>
    <dbReference type="NCBI Taxonomy" id="2547396"/>
    <lineage>
        <taxon>Bacteria</taxon>
        <taxon>Bacillati</taxon>
        <taxon>Actinomycetota</taxon>
        <taxon>Actinomycetes</taxon>
        <taxon>Micrococcales</taxon>
        <taxon>Micrococcaceae</taxon>
        <taxon>Arthrobacter</taxon>
    </lineage>
</organism>
<comment type="caution">
    <text evidence="1">The sequence shown here is derived from an EMBL/GenBank/DDBJ whole genome shotgun (WGS) entry which is preliminary data.</text>
</comment>
<dbReference type="RefSeq" id="WP_133203445.1">
    <property type="nucleotide sequence ID" value="NZ_SMRU01000006.1"/>
</dbReference>
<keyword evidence="2" id="KW-1185">Reference proteome</keyword>
<accession>A0A4R5KU73</accession>
<dbReference type="OrthoDB" id="5108561at2"/>
<dbReference type="EMBL" id="SMRU01000006">
    <property type="protein sequence ID" value="TDF98460.1"/>
    <property type="molecule type" value="Genomic_DNA"/>
</dbReference>
<reference evidence="1 2" key="1">
    <citation type="submission" date="2019-03" db="EMBL/GenBank/DDBJ databases">
        <title>Whole genome sequence of Arthrobacter sp JH1-1.</title>
        <authorList>
            <person name="Trinh H.N."/>
        </authorList>
    </citation>
    <scope>NUCLEOTIDE SEQUENCE [LARGE SCALE GENOMIC DNA]</scope>
    <source>
        <strain evidence="1 2">JH1-1</strain>
    </source>
</reference>
<protein>
    <submittedName>
        <fullName evidence="1">Uncharacterized protein</fullName>
    </submittedName>
</protein>
<dbReference type="Proteomes" id="UP000295511">
    <property type="component" value="Unassembled WGS sequence"/>
</dbReference>